<reference evidence="1 2" key="1">
    <citation type="journal article" date="2022" name="Genome Biol. Evol.">
        <title>The Spruce Budworm Genome: Reconstructing the Evolutionary History of Antifreeze Proteins.</title>
        <authorList>
            <person name="Beliveau C."/>
            <person name="Gagne P."/>
            <person name="Picq S."/>
            <person name="Vernygora O."/>
            <person name="Keeling C.I."/>
            <person name="Pinkney K."/>
            <person name="Doucet D."/>
            <person name="Wen F."/>
            <person name="Johnston J.S."/>
            <person name="Maaroufi H."/>
            <person name="Boyle B."/>
            <person name="Laroche J."/>
            <person name="Dewar K."/>
            <person name="Juretic N."/>
            <person name="Blackburn G."/>
            <person name="Nisole A."/>
            <person name="Brunet B."/>
            <person name="Brandao M."/>
            <person name="Lumley L."/>
            <person name="Duan J."/>
            <person name="Quan G."/>
            <person name="Lucarotti C.J."/>
            <person name="Roe A.D."/>
            <person name="Sperling F.A.H."/>
            <person name="Levesque R.C."/>
            <person name="Cusson M."/>
        </authorList>
    </citation>
    <scope>NUCLEOTIDE SEQUENCE [LARGE SCALE GENOMIC DNA]</scope>
    <source>
        <strain evidence="1">Glfc:IPQL:Cfum</strain>
    </source>
</reference>
<accession>A0ACC0JM02</accession>
<gene>
    <name evidence="1" type="ORF">MSG28_006965</name>
</gene>
<proteinExistence type="predicted"/>
<evidence type="ECO:0000313" key="1">
    <source>
        <dbReference type="EMBL" id="KAI8425114.1"/>
    </source>
</evidence>
<protein>
    <submittedName>
        <fullName evidence="1">Uncharacterized protein</fullName>
    </submittedName>
</protein>
<dbReference type="EMBL" id="CM046111">
    <property type="protein sequence ID" value="KAI8425114.1"/>
    <property type="molecule type" value="Genomic_DNA"/>
</dbReference>
<name>A0ACC0JM02_CHOFU</name>
<evidence type="ECO:0000313" key="2">
    <source>
        <dbReference type="Proteomes" id="UP001064048"/>
    </source>
</evidence>
<sequence>MQFQIGADGANSAVRNAMGVQYLSWSYEQMGVVATLDLAEETENTTAWQRFLPTGPVALLPLSSTQSSLVWSTNVEHAKQLLQLPEEQFVDALNDALYRPRNLQCFCYNTSSCTPSSSTRNNS</sequence>
<keyword evidence="2" id="KW-1185">Reference proteome</keyword>
<dbReference type="Proteomes" id="UP001064048">
    <property type="component" value="Chromosome 11"/>
</dbReference>
<organism evidence="1 2">
    <name type="scientific">Choristoneura fumiferana</name>
    <name type="common">Spruce budworm moth</name>
    <name type="synonym">Archips fumiferana</name>
    <dbReference type="NCBI Taxonomy" id="7141"/>
    <lineage>
        <taxon>Eukaryota</taxon>
        <taxon>Metazoa</taxon>
        <taxon>Ecdysozoa</taxon>
        <taxon>Arthropoda</taxon>
        <taxon>Hexapoda</taxon>
        <taxon>Insecta</taxon>
        <taxon>Pterygota</taxon>
        <taxon>Neoptera</taxon>
        <taxon>Endopterygota</taxon>
        <taxon>Lepidoptera</taxon>
        <taxon>Glossata</taxon>
        <taxon>Ditrysia</taxon>
        <taxon>Tortricoidea</taxon>
        <taxon>Tortricidae</taxon>
        <taxon>Tortricinae</taxon>
        <taxon>Choristoneura</taxon>
    </lineage>
</organism>
<comment type="caution">
    <text evidence="1">The sequence shown here is derived from an EMBL/GenBank/DDBJ whole genome shotgun (WGS) entry which is preliminary data.</text>
</comment>